<gene>
    <name evidence="1" type="ORF">GN157_01450</name>
</gene>
<dbReference type="OrthoDB" id="1341662at2"/>
<dbReference type="PROSITE" id="PS51257">
    <property type="entry name" value="PROKAR_LIPOPROTEIN"/>
    <property type="match status" value="1"/>
</dbReference>
<proteinExistence type="predicted"/>
<dbReference type="Proteomes" id="UP000433945">
    <property type="component" value="Unassembled WGS sequence"/>
</dbReference>
<comment type="caution">
    <text evidence="1">The sequence shown here is derived from an EMBL/GenBank/DDBJ whole genome shotgun (WGS) entry which is preliminary data.</text>
</comment>
<protein>
    <recommendedName>
        <fullName evidence="3">DUF1735 domain-containing protein</fullName>
    </recommendedName>
</protein>
<dbReference type="RefSeq" id="WP_157481352.1">
    <property type="nucleotide sequence ID" value="NZ_WOWP01000005.1"/>
</dbReference>
<evidence type="ECO:0008006" key="3">
    <source>
        <dbReference type="Google" id="ProtNLM"/>
    </source>
</evidence>
<reference evidence="1 2" key="1">
    <citation type="submission" date="2019-12" db="EMBL/GenBank/DDBJ databases">
        <authorList>
            <person name="Sun J.-Q."/>
        </authorList>
    </citation>
    <scope>NUCLEOTIDE SEQUENCE [LARGE SCALE GENOMIC DNA]</scope>
    <source>
        <strain evidence="1 2">JCM 17928</strain>
    </source>
</reference>
<evidence type="ECO:0000313" key="2">
    <source>
        <dbReference type="Proteomes" id="UP000433945"/>
    </source>
</evidence>
<accession>A0A6N8H6W6</accession>
<name>A0A6N8H6W6_9FLAO</name>
<organism evidence="1 2">
    <name type="scientific">Flavobacterium rakeshii</name>
    <dbReference type="NCBI Taxonomy" id="1038845"/>
    <lineage>
        <taxon>Bacteria</taxon>
        <taxon>Pseudomonadati</taxon>
        <taxon>Bacteroidota</taxon>
        <taxon>Flavobacteriia</taxon>
        <taxon>Flavobacteriales</taxon>
        <taxon>Flavobacteriaceae</taxon>
        <taxon>Flavobacterium</taxon>
    </lineage>
</organism>
<keyword evidence="2" id="KW-1185">Reference proteome</keyword>
<dbReference type="AlphaFoldDB" id="A0A6N8H6W6"/>
<dbReference type="EMBL" id="WOWP01000005">
    <property type="protein sequence ID" value="MUV02359.1"/>
    <property type="molecule type" value="Genomic_DNA"/>
</dbReference>
<evidence type="ECO:0000313" key="1">
    <source>
        <dbReference type="EMBL" id="MUV02359.1"/>
    </source>
</evidence>
<sequence length="281" mass="30290">MKNLLKIFCLAAIVASCDDVEPTIFHGEDPSNLTLLSFSSDVYSLPVERDANGVTTVTFNSSTVSNSDRVYNVEIISGTANAATYSVPSTITIPAGQYQGIIDITGQDNNLVDDEVKTFKIKIADSDFGDESIGFAEAEVRVYEVCPLEADFTGNYVLTPVTSMFNNAAIFATEDVVLNVGVNAYERTFRASPYPTILNDKVVFAISFKCDVLDFSGTFDSELICVENGTRTIVWGASDNSSSYDTTNDAIINVSFTEDSANACGNGSSATSSRFRLTKTN</sequence>